<reference evidence="2" key="1">
    <citation type="submission" date="2023-10" db="EMBL/GenBank/DDBJ databases">
        <authorList>
            <person name="Chen Y."/>
            <person name="Shah S."/>
            <person name="Dougan E. K."/>
            <person name="Thang M."/>
            <person name="Chan C."/>
        </authorList>
    </citation>
    <scope>NUCLEOTIDE SEQUENCE [LARGE SCALE GENOMIC DNA]</scope>
</reference>
<sequence>MEASSTVCLLTQAVPHHIRNVRPSFSDGGHGLWDLIPHDGSSVTLEEHHSTPCLRASGFAPRRSGVFPGRPTRRAAGVMGGPSTSARGGRPAVPRTATPEEACVTSGMSRCTGGTFQHSCRL</sequence>
<keyword evidence="3" id="KW-1185">Reference proteome</keyword>
<comment type="caution">
    <text evidence="2">The sequence shown here is derived from an EMBL/GenBank/DDBJ whole genome shotgun (WGS) entry which is preliminary data.</text>
</comment>
<gene>
    <name evidence="2" type="ORF">PCOR1329_LOCUS45718</name>
</gene>
<evidence type="ECO:0000313" key="3">
    <source>
        <dbReference type="Proteomes" id="UP001189429"/>
    </source>
</evidence>
<evidence type="ECO:0000256" key="1">
    <source>
        <dbReference type="SAM" id="MobiDB-lite"/>
    </source>
</evidence>
<dbReference type="EMBL" id="CAUYUJ010015498">
    <property type="protein sequence ID" value="CAK0854757.1"/>
    <property type="molecule type" value="Genomic_DNA"/>
</dbReference>
<protein>
    <submittedName>
        <fullName evidence="2">Uncharacterized protein</fullName>
    </submittedName>
</protein>
<dbReference type="Proteomes" id="UP001189429">
    <property type="component" value="Unassembled WGS sequence"/>
</dbReference>
<name>A0ABN9U7F4_9DINO</name>
<feature type="region of interest" description="Disordered" evidence="1">
    <location>
        <begin position="62"/>
        <end position="97"/>
    </location>
</feature>
<organism evidence="2 3">
    <name type="scientific">Prorocentrum cordatum</name>
    <dbReference type="NCBI Taxonomy" id="2364126"/>
    <lineage>
        <taxon>Eukaryota</taxon>
        <taxon>Sar</taxon>
        <taxon>Alveolata</taxon>
        <taxon>Dinophyceae</taxon>
        <taxon>Prorocentrales</taxon>
        <taxon>Prorocentraceae</taxon>
        <taxon>Prorocentrum</taxon>
    </lineage>
</organism>
<accession>A0ABN9U7F4</accession>
<evidence type="ECO:0000313" key="2">
    <source>
        <dbReference type="EMBL" id="CAK0854757.1"/>
    </source>
</evidence>
<proteinExistence type="predicted"/>